<dbReference type="SUPFAM" id="SSF55874">
    <property type="entry name" value="ATPase domain of HSP90 chaperone/DNA topoisomerase II/histidine kinase"/>
    <property type="match status" value="1"/>
</dbReference>
<evidence type="ECO:0000259" key="10">
    <source>
        <dbReference type="SMART" id="SM00387"/>
    </source>
</evidence>
<gene>
    <name evidence="11" type="ORF">JGB26_19410</name>
</gene>
<dbReference type="InterPro" id="IPR055558">
    <property type="entry name" value="DUF7134"/>
</dbReference>
<keyword evidence="6" id="KW-0418">Kinase</keyword>
<dbReference type="PANTHER" id="PTHR24421:SF10">
    <property type="entry name" value="NITRATE_NITRITE SENSOR PROTEIN NARQ"/>
    <property type="match status" value="1"/>
</dbReference>
<keyword evidence="5" id="KW-0547">Nucleotide-binding</keyword>
<dbReference type="CDD" id="cd16917">
    <property type="entry name" value="HATPase_UhpB-NarQ-NarX-like"/>
    <property type="match status" value="1"/>
</dbReference>
<proteinExistence type="predicted"/>
<keyword evidence="4" id="KW-0808">Transferase</keyword>
<feature type="domain" description="Histidine kinase/HSP90-like ATPase" evidence="10">
    <location>
        <begin position="382"/>
        <end position="482"/>
    </location>
</feature>
<protein>
    <recommendedName>
        <fullName evidence="2">histidine kinase</fullName>
        <ecNumber evidence="2">2.7.13.3</ecNumber>
    </recommendedName>
</protein>
<accession>A0ABS0X7S3</accession>
<dbReference type="InterPro" id="IPR003594">
    <property type="entry name" value="HATPase_dom"/>
</dbReference>
<evidence type="ECO:0000256" key="4">
    <source>
        <dbReference type="ARBA" id="ARBA00022679"/>
    </source>
</evidence>
<reference evidence="11 12" key="1">
    <citation type="submission" date="2020-12" db="EMBL/GenBank/DDBJ databases">
        <title>Streptomyces typhae sp. nov., a novel endophytic actinomycete isolated from the root of cattail pollen (Typha angustifolia L.).</title>
        <authorList>
            <person name="Peng C."/>
            <person name="Liu C."/>
        </authorList>
    </citation>
    <scope>NUCLEOTIDE SEQUENCE [LARGE SCALE GENOMIC DNA]</scope>
    <source>
        <strain evidence="11 12">JCM 4753</strain>
    </source>
</reference>
<dbReference type="SMART" id="SM00387">
    <property type="entry name" value="HATPase_c"/>
    <property type="match status" value="1"/>
</dbReference>
<dbReference type="EC" id="2.7.13.3" evidence="2"/>
<keyword evidence="12" id="KW-1185">Reference proteome</keyword>
<evidence type="ECO:0000256" key="2">
    <source>
        <dbReference type="ARBA" id="ARBA00012438"/>
    </source>
</evidence>
<feature type="region of interest" description="Disordered" evidence="9">
    <location>
        <begin position="320"/>
        <end position="347"/>
    </location>
</feature>
<dbReference type="InterPro" id="IPR050482">
    <property type="entry name" value="Sensor_HK_TwoCompSys"/>
</dbReference>
<evidence type="ECO:0000313" key="11">
    <source>
        <dbReference type="EMBL" id="MBJ3809258.1"/>
    </source>
</evidence>
<evidence type="ECO:0000256" key="3">
    <source>
        <dbReference type="ARBA" id="ARBA00022553"/>
    </source>
</evidence>
<keyword evidence="7" id="KW-0067">ATP-binding</keyword>
<evidence type="ECO:0000256" key="6">
    <source>
        <dbReference type="ARBA" id="ARBA00022777"/>
    </source>
</evidence>
<dbReference type="Pfam" id="PF23539">
    <property type="entry name" value="DUF7134"/>
    <property type="match status" value="1"/>
</dbReference>
<sequence length="491" mass="50141">MAAVREGAAPPYRATSWKAAWTRCGPLRQRLSGRPADVLVAAGLTVLAVLLRLEHPLPHGVPASMLVVGLLAGASVPLAWRRTRPGPVLALSVSCYLLGELLDPAGDNAQSALLACYAMARRAPVPRSLLAPVAMTVAFLAPEQVGGRLHLLPSPPPEAPLAVADMLVAAGISATVWLLGASRQRLYADAARLRDLAARLRAEQQLNARRAVTAERTRIARELHDLVAHHISAIALQARAAGVVLPDDPHAAGQGVAAIGRAADTALDEMRGLVCLLADPPPPGEGEAAFAGEAALGGGAALGGRADLGGAAGPGGRADLGGGAAVGGEADLNGEVSPEHHTGGPLPEPSLRHLDRLAAESTTAGCPATLTVTGPVAGLAPAVQVSAYRVVQEALSNVRKHAGAVRVRVELHWNDGLLTVTVANAAPPVAAERPRPMPGSGLGLIGMRERTALFKGTLRAGPDEGGGWCVVATFRAAAPDAARERTGTGSR</sequence>
<name>A0ABS0X7S3_9ACTN</name>
<dbReference type="Pfam" id="PF07730">
    <property type="entry name" value="HisKA_3"/>
    <property type="match status" value="1"/>
</dbReference>
<dbReference type="Gene3D" id="3.30.565.10">
    <property type="entry name" value="Histidine kinase-like ATPase, C-terminal domain"/>
    <property type="match status" value="1"/>
</dbReference>
<dbReference type="InterPro" id="IPR036890">
    <property type="entry name" value="HATPase_C_sf"/>
</dbReference>
<evidence type="ECO:0000256" key="1">
    <source>
        <dbReference type="ARBA" id="ARBA00000085"/>
    </source>
</evidence>
<dbReference type="Gene3D" id="1.20.5.1930">
    <property type="match status" value="1"/>
</dbReference>
<dbReference type="Proteomes" id="UP000634780">
    <property type="component" value="Unassembled WGS sequence"/>
</dbReference>
<evidence type="ECO:0000313" key="12">
    <source>
        <dbReference type="Proteomes" id="UP000634780"/>
    </source>
</evidence>
<dbReference type="EMBL" id="JAEKOZ010000011">
    <property type="protein sequence ID" value="MBJ3809258.1"/>
    <property type="molecule type" value="Genomic_DNA"/>
</dbReference>
<dbReference type="InterPro" id="IPR011712">
    <property type="entry name" value="Sig_transdc_His_kin_sub3_dim/P"/>
</dbReference>
<comment type="catalytic activity">
    <reaction evidence="1">
        <text>ATP + protein L-histidine = ADP + protein N-phospho-L-histidine.</text>
        <dbReference type="EC" id="2.7.13.3"/>
    </reaction>
</comment>
<evidence type="ECO:0000256" key="5">
    <source>
        <dbReference type="ARBA" id="ARBA00022741"/>
    </source>
</evidence>
<organism evidence="11 12">
    <name type="scientific">Streptomyces flavofungini</name>
    <dbReference type="NCBI Taxonomy" id="68200"/>
    <lineage>
        <taxon>Bacteria</taxon>
        <taxon>Bacillati</taxon>
        <taxon>Actinomycetota</taxon>
        <taxon>Actinomycetes</taxon>
        <taxon>Kitasatosporales</taxon>
        <taxon>Streptomycetaceae</taxon>
        <taxon>Streptomyces</taxon>
    </lineage>
</organism>
<dbReference type="PANTHER" id="PTHR24421">
    <property type="entry name" value="NITRATE/NITRITE SENSOR PROTEIN NARX-RELATED"/>
    <property type="match status" value="1"/>
</dbReference>
<evidence type="ECO:0000256" key="9">
    <source>
        <dbReference type="SAM" id="MobiDB-lite"/>
    </source>
</evidence>
<keyword evidence="8" id="KW-0902">Two-component regulatory system</keyword>
<evidence type="ECO:0000256" key="7">
    <source>
        <dbReference type="ARBA" id="ARBA00022840"/>
    </source>
</evidence>
<dbReference type="Pfam" id="PF02518">
    <property type="entry name" value="HATPase_c"/>
    <property type="match status" value="1"/>
</dbReference>
<keyword evidence="3" id="KW-0597">Phosphoprotein</keyword>
<evidence type="ECO:0000256" key="8">
    <source>
        <dbReference type="ARBA" id="ARBA00023012"/>
    </source>
</evidence>
<comment type="caution">
    <text evidence="11">The sequence shown here is derived from an EMBL/GenBank/DDBJ whole genome shotgun (WGS) entry which is preliminary data.</text>
</comment>